<feature type="repeat" description="TPR" evidence="3">
    <location>
        <begin position="515"/>
        <end position="548"/>
    </location>
</feature>
<dbReference type="SMART" id="SM00028">
    <property type="entry name" value="TPR"/>
    <property type="match status" value="8"/>
</dbReference>
<dbReference type="PANTHER" id="PTHR45586:SF1">
    <property type="entry name" value="LIPOPOLYSACCHARIDE ASSEMBLY PROTEIN B"/>
    <property type="match status" value="1"/>
</dbReference>
<accession>A0A5M8FQJ9</accession>
<dbReference type="InterPro" id="IPR011990">
    <property type="entry name" value="TPR-like_helical_dom_sf"/>
</dbReference>
<evidence type="ECO:0000313" key="5">
    <source>
        <dbReference type="EMBL" id="KAA6183232.1"/>
    </source>
</evidence>
<dbReference type="Pfam" id="PF14559">
    <property type="entry name" value="TPR_19"/>
    <property type="match status" value="1"/>
</dbReference>
<sequence length="565" mass="62420">MSTPRLGAFFTALLLTAPAQSGAPVSAEPAATAPDELNAELVYDVLVGEVALQRGAHHAAFRHYLSAATQARDPGLAELAAAAALGADDADAALQATRLWIELEPLATKARQIRAYAQLDRGDRSGALDELRRLLDLLPDPAHRYMQVAQLLTRVAEPAERLSMMRELLAGRDDDADAQQALAMLAAAADQPDAARAYAERAALLRPDWNDPRMFQVRLLATEQRRDDALALLQQYLAADPDDQELRLMLAQFHVDAERYAEALTEFSRVLEADPAQPDVLLAAAVLAAELDALAQARDYLNRLHAFAGRADDAAYLLGQVEEQAENPQQAMDWYRQVRGENLSSAQIRLAGLHAQQGEVKRAREILQRLRDQSPADAITLYLIEGDLLSEHGLDEQAIAVYGDALKAHPENADLLYGRAMLAVGMDRVDLLERDLRRILVADPDHVDALNALGYTLADRTDRLDEALSLVERALQLSPDEPAILDSMGWVRYRMGDATGAEPYLRKALDSVFDAEIAAHLGEVLWTLDRRDEARAIWERALSEYPTHEYLLKVLGRHRFTQSEP</sequence>
<name>A0A5M8FQJ9_9GAMM</name>
<keyword evidence="1" id="KW-0677">Repeat</keyword>
<comment type="caution">
    <text evidence="5">The sequence shown here is derived from an EMBL/GenBank/DDBJ whole genome shotgun (WGS) entry which is preliminary data.</text>
</comment>
<organism evidence="5 6">
    <name type="scientific">Thiohalocapsa marina</name>
    <dbReference type="NCBI Taxonomy" id="424902"/>
    <lineage>
        <taxon>Bacteria</taxon>
        <taxon>Pseudomonadati</taxon>
        <taxon>Pseudomonadota</taxon>
        <taxon>Gammaproteobacteria</taxon>
        <taxon>Chromatiales</taxon>
        <taxon>Chromatiaceae</taxon>
        <taxon>Thiohalocapsa</taxon>
    </lineage>
</organism>
<dbReference type="Pfam" id="PF13432">
    <property type="entry name" value="TPR_16"/>
    <property type="match status" value="3"/>
</dbReference>
<keyword evidence="2 3" id="KW-0802">TPR repeat</keyword>
<dbReference type="InterPro" id="IPR051012">
    <property type="entry name" value="CellSynth/LPSAsmb/PSIAsmb"/>
</dbReference>
<dbReference type="PANTHER" id="PTHR45586">
    <property type="entry name" value="TPR REPEAT-CONTAINING PROTEIN PA4667"/>
    <property type="match status" value="1"/>
</dbReference>
<dbReference type="SUPFAM" id="SSF48452">
    <property type="entry name" value="TPR-like"/>
    <property type="match status" value="2"/>
</dbReference>
<dbReference type="Pfam" id="PF13174">
    <property type="entry name" value="TPR_6"/>
    <property type="match status" value="1"/>
</dbReference>
<dbReference type="EMBL" id="VWXX01000035">
    <property type="protein sequence ID" value="KAA6183232.1"/>
    <property type="molecule type" value="Genomic_DNA"/>
</dbReference>
<feature type="repeat" description="TPR" evidence="3">
    <location>
        <begin position="244"/>
        <end position="277"/>
    </location>
</feature>
<evidence type="ECO:0000256" key="2">
    <source>
        <dbReference type="ARBA" id="ARBA00022803"/>
    </source>
</evidence>
<keyword evidence="6" id="KW-1185">Reference proteome</keyword>
<protein>
    <submittedName>
        <fullName evidence="5">Tetratricopeptide repeat protein</fullName>
    </submittedName>
</protein>
<proteinExistence type="predicted"/>
<dbReference type="Gene3D" id="1.25.40.10">
    <property type="entry name" value="Tetratricopeptide repeat domain"/>
    <property type="match status" value="2"/>
</dbReference>
<evidence type="ECO:0000256" key="3">
    <source>
        <dbReference type="PROSITE-ProRule" id="PRU00339"/>
    </source>
</evidence>
<dbReference type="PROSITE" id="PS50005">
    <property type="entry name" value="TPR"/>
    <property type="match status" value="2"/>
</dbReference>
<dbReference type="OrthoDB" id="9766710at2"/>
<keyword evidence="4" id="KW-0732">Signal</keyword>
<evidence type="ECO:0000256" key="1">
    <source>
        <dbReference type="ARBA" id="ARBA00022737"/>
    </source>
</evidence>
<dbReference type="Proteomes" id="UP000322981">
    <property type="component" value="Unassembled WGS sequence"/>
</dbReference>
<gene>
    <name evidence="5" type="ORF">F2Q65_16170</name>
</gene>
<dbReference type="InterPro" id="IPR019734">
    <property type="entry name" value="TPR_rpt"/>
</dbReference>
<reference evidence="5 6" key="1">
    <citation type="submission" date="2019-09" db="EMBL/GenBank/DDBJ databases">
        <title>Whole-genome sequence of the purple sulfur bacterium Thiohalocapsa marina DSM 19078.</title>
        <authorList>
            <person name="Kyndt J.A."/>
            <person name="Meyer T.E."/>
        </authorList>
    </citation>
    <scope>NUCLEOTIDE SEQUENCE [LARGE SCALE GENOMIC DNA]</scope>
    <source>
        <strain evidence="5 6">DSM 19078</strain>
    </source>
</reference>
<evidence type="ECO:0000313" key="6">
    <source>
        <dbReference type="Proteomes" id="UP000322981"/>
    </source>
</evidence>
<feature type="chain" id="PRO_5024323308" evidence="4">
    <location>
        <begin position="22"/>
        <end position="565"/>
    </location>
</feature>
<evidence type="ECO:0000256" key="4">
    <source>
        <dbReference type="SAM" id="SignalP"/>
    </source>
</evidence>
<dbReference type="AlphaFoldDB" id="A0A5M8FQJ9"/>
<dbReference type="RefSeq" id="WP_150094446.1">
    <property type="nucleotide sequence ID" value="NZ_JBFUOH010000090.1"/>
</dbReference>
<feature type="signal peptide" evidence="4">
    <location>
        <begin position="1"/>
        <end position="21"/>
    </location>
</feature>